<feature type="transmembrane region" description="Helical" evidence="1">
    <location>
        <begin position="48"/>
        <end position="69"/>
    </location>
</feature>
<evidence type="ECO:0000313" key="2">
    <source>
        <dbReference type="EMBL" id="CAJ49925.1"/>
    </source>
</evidence>
<dbReference type="KEGG" id="bav:BAV2315"/>
<keyword evidence="1" id="KW-0472">Membrane</keyword>
<dbReference type="GeneID" id="92934570"/>
<keyword evidence="3" id="KW-1185">Reference proteome</keyword>
<dbReference type="Proteomes" id="UP000001977">
    <property type="component" value="Chromosome"/>
</dbReference>
<dbReference type="HOGENOM" id="CLU_1861305_0_0_4"/>
<evidence type="ECO:0000256" key="1">
    <source>
        <dbReference type="SAM" id="Phobius"/>
    </source>
</evidence>
<gene>
    <name evidence="2" type="ordered locus">BAV2315</name>
</gene>
<feature type="transmembrane region" description="Helical" evidence="1">
    <location>
        <begin position="81"/>
        <end position="108"/>
    </location>
</feature>
<dbReference type="AlphaFoldDB" id="Q2KYD9"/>
<sequence>MVSCVENGAALLLAPALRWLAWLNSMASLLLAAFSLGIVGAEVAPTDLSWPLSCFLAGVLAVALAYLLFAATQALRGKTWLFWPVLGVAVASYGVAVLGFAAGCWLTLGDASAIPDGGWS</sequence>
<dbReference type="STRING" id="360910.BAV2315"/>
<keyword evidence="1" id="KW-1133">Transmembrane helix</keyword>
<dbReference type="RefSeq" id="WP_012417976.1">
    <property type="nucleotide sequence ID" value="NC_010645.1"/>
</dbReference>
<proteinExistence type="predicted"/>
<accession>Q2KYD9</accession>
<protein>
    <submittedName>
        <fullName evidence="2">Membrane protein</fullName>
    </submittedName>
</protein>
<evidence type="ECO:0000313" key="3">
    <source>
        <dbReference type="Proteomes" id="UP000001977"/>
    </source>
</evidence>
<name>Q2KYD9_BORA1</name>
<dbReference type="EMBL" id="AM167904">
    <property type="protein sequence ID" value="CAJ49925.1"/>
    <property type="molecule type" value="Genomic_DNA"/>
</dbReference>
<keyword evidence="1" id="KW-0812">Transmembrane</keyword>
<organism evidence="2 3">
    <name type="scientific">Bordetella avium (strain 197N)</name>
    <dbReference type="NCBI Taxonomy" id="360910"/>
    <lineage>
        <taxon>Bacteria</taxon>
        <taxon>Pseudomonadati</taxon>
        <taxon>Pseudomonadota</taxon>
        <taxon>Betaproteobacteria</taxon>
        <taxon>Burkholderiales</taxon>
        <taxon>Alcaligenaceae</taxon>
        <taxon>Bordetella</taxon>
    </lineage>
</organism>
<dbReference type="OrthoDB" id="8685566at2"/>
<reference evidence="2 3" key="1">
    <citation type="journal article" date="2006" name="J. Bacteriol.">
        <title>Comparison of the genome sequence of the poultry pathogen Bordetella avium with those of B. bronchiseptica, B. pertussis, and B. parapertussis reveals extensive diversity in surface structures associated with host interaction.</title>
        <authorList>
            <person name="Sebaihia M."/>
            <person name="Preston A."/>
            <person name="Maskell D.J."/>
            <person name="Kuzmiak H."/>
            <person name="Connell T.D."/>
            <person name="King N.D."/>
            <person name="Orndorff P.E."/>
            <person name="Miyamoto D.M."/>
            <person name="Thomson N.R."/>
            <person name="Harris D."/>
            <person name="Goble A."/>
            <person name="Lord A."/>
            <person name="Murphy L."/>
            <person name="Quail M.A."/>
            <person name="Rutter S."/>
            <person name="Squares R."/>
            <person name="Squares S."/>
            <person name="Woodward J."/>
            <person name="Parkhill J."/>
            <person name="Temple L.M."/>
        </authorList>
    </citation>
    <scope>NUCLEOTIDE SEQUENCE [LARGE SCALE GENOMIC DNA]</scope>
    <source>
        <strain evidence="2 3">197N</strain>
    </source>
</reference>